<dbReference type="PANTHER" id="PTHR15615:SF108">
    <property type="entry name" value="PROTEIN CNPPD1"/>
    <property type="match status" value="1"/>
</dbReference>
<accession>A0A2R6RZJ9</accession>
<reference evidence="2 3" key="1">
    <citation type="submission" date="2018-02" db="EMBL/GenBank/DDBJ databases">
        <title>Genome sequence of the basidiomycete white-rot fungus Phlebia centrifuga.</title>
        <authorList>
            <person name="Granchi Z."/>
            <person name="Peng M."/>
            <person name="de Vries R.P."/>
            <person name="Hilden K."/>
            <person name="Makela M.R."/>
            <person name="Grigoriev I."/>
            <person name="Riley R."/>
        </authorList>
    </citation>
    <scope>NUCLEOTIDE SEQUENCE [LARGE SCALE GENOMIC DNA]</scope>
    <source>
        <strain evidence="2 3">FBCC195</strain>
    </source>
</reference>
<gene>
    <name evidence="2" type="ORF">PHLCEN_2v1598</name>
</gene>
<evidence type="ECO:0000313" key="2">
    <source>
        <dbReference type="EMBL" id="PSS35443.1"/>
    </source>
</evidence>
<organism evidence="2 3">
    <name type="scientific">Hermanssonia centrifuga</name>
    <dbReference type="NCBI Taxonomy" id="98765"/>
    <lineage>
        <taxon>Eukaryota</taxon>
        <taxon>Fungi</taxon>
        <taxon>Dikarya</taxon>
        <taxon>Basidiomycota</taxon>
        <taxon>Agaricomycotina</taxon>
        <taxon>Agaricomycetes</taxon>
        <taxon>Polyporales</taxon>
        <taxon>Meruliaceae</taxon>
        <taxon>Hermanssonia</taxon>
    </lineage>
</organism>
<dbReference type="AlphaFoldDB" id="A0A2R6RZJ9"/>
<dbReference type="PANTHER" id="PTHR15615">
    <property type="match status" value="1"/>
</dbReference>
<protein>
    <recommendedName>
        <fullName evidence="4">Cyclin N-terminal domain-containing protein</fullName>
    </recommendedName>
</protein>
<dbReference type="GO" id="GO:0016538">
    <property type="term" value="F:cyclin-dependent protein serine/threonine kinase regulator activity"/>
    <property type="evidence" value="ECO:0007669"/>
    <property type="project" value="TreeGrafter"/>
</dbReference>
<dbReference type="STRING" id="98765.A0A2R6RZJ9"/>
<evidence type="ECO:0000256" key="1">
    <source>
        <dbReference type="SAM" id="MobiDB-lite"/>
    </source>
</evidence>
<keyword evidence="3" id="KW-1185">Reference proteome</keyword>
<dbReference type="Gene3D" id="1.10.472.10">
    <property type="entry name" value="Cyclin-like"/>
    <property type="match status" value="1"/>
</dbReference>
<dbReference type="InterPro" id="IPR013922">
    <property type="entry name" value="Cyclin_PHO80-like"/>
</dbReference>
<dbReference type="CDD" id="cd20557">
    <property type="entry name" value="CYCLIN_ScPCL1-like"/>
    <property type="match status" value="1"/>
</dbReference>
<dbReference type="GO" id="GO:0000307">
    <property type="term" value="C:cyclin-dependent protein kinase holoenzyme complex"/>
    <property type="evidence" value="ECO:0007669"/>
    <property type="project" value="TreeGrafter"/>
</dbReference>
<comment type="caution">
    <text evidence="2">The sequence shown here is derived from an EMBL/GenBank/DDBJ whole genome shotgun (WGS) entry which is preliminary data.</text>
</comment>
<name>A0A2R6RZJ9_9APHY</name>
<dbReference type="OrthoDB" id="286814at2759"/>
<evidence type="ECO:0000313" key="3">
    <source>
        <dbReference type="Proteomes" id="UP000186601"/>
    </source>
</evidence>
<proteinExistence type="predicted"/>
<dbReference type="GO" id="GO:0005634">
    <property type="term" value="C:nucleus"/>
    <property type="evidence" value="ECO:0007669"/>
    <property type="project" value="TreeGrafter"/>
</dbReference>
<dbReference type="Proteomes" id="UP000186601">
    <property type="component" value="Unassembled WGS sequence"/>
</dbReference>
<dbReference type="GO" id="GO:0019901">
    <property type="term" value="F:protein kinase binding"/>
    <property type="evidence" value="ECO:0007669"/>
    <property type="project" value="InterPro"/>
</dbReference>
<dbReference type="EMBL" id="MLYV02000126">
    <property type="protein sequence ID" value="PSS35443.1"/>
    <property type="molecule type" value="Genomic_DNA"/>
</dbReference>
<sequence length="780" mass="86975">MPVPVPIYSKPPAHPVIKNRNQAGDTDYIKHSVFQHLTNSLPQPPSGPPPAFATREEWISSLPSWRRNKPRRIWEEDSRSYTKSGRQDFEQGLTVAGNAAVIKGGLAQACIPPIATFISGAEMAGMSSAATYMSSEEDTDDEMSPVDGVMGWQGEDVARFTDEDEDMVVERESDDGSLDYASDYQDGAYHTASSTLDRDAYGCSYERGTFSPLLEEGSPDDRDSSPIGPATPFTEYVDRAVAESRRSIEHGPMALDAVQPTQYPFAEDCCGAQCYECQHYQPAEQAAQQLQVPEPVVTPTATASYKRLAEPLSEWVANFVWKVCTTGMSLPPAYAQPRAFAKHYSSQPPEHLARSTHSMLLSTLLQPSAIFLALWYIVRLPVFFGPVSLGPEHVREMRFRAELLGDVHMAYDRDRFESFAPFRLILLGCMLANKWLDDHTFSNKTWHTISNVPVRSLNVLESLALELFEHNLSIPADEWSRWLQQLHVHHVSLSSPAFPQPISRPSASPHNIIRKAIETLMEVTVASENSDVNGVPEPVFYGLDDRKQVISTREQAYADVDVLEIDLDEDGPLREEYLPRRRISGAGPSRPLRNQHVDIDRSLPPPAKWSPAADEPIMPAAVRSQAQYVAPQPISRAHAAAAPQPPPAPFHQALDMTRRIWPADEQVVGHAYPPHPPVYAVQPAYVGYEYTYPPPAPNLSHSRSQSLSFNPSVVGQQSHGHYRAYSQSQFDGRYGDVRYLEQHYAPVPAPHPWTARFDCGVYPSLYDSAFDFHQGPLLKV</sequence>
<feature type="region of interest" description="Disordered" evidence="1">
    <location>
        <begin position="211"/>
        <end position="233"/>
    </location>
</feature>
<feature type="region of interest" description="Disordered" evidence="1">
    <location>
        <begin position="583"/>
        <end position="605"/>
    </location>
</feature>
<evidence type="ECO:0008006" key="4">
    <source>
        <dbReference type="Google" id="ProtNLM"/>
    </source>
</evidence>